<gene>
    <name evidence="2" type="ORF">BJ998_005788</name>
</gene>
<dbReference type="Proteomes" id="UP000585638">
    <property type="component" value="Unassembled WGS sequence"/>
</dbReference>
<dbReference type="InterPro" id="IPR024520">
    <property type="entry name" value="DUF3558"/>
</dbReference>
<sequence>MRHHTLKIGFAATAAALAVVTAACSTPPSVGGTPAPQTSAVSADGKLPSGAPHVANPLDTSHAQAAPCGVLTPAQISSLGIVATGKLSTDPTGPGCNWSDTSTIPSLMTIGVGFITGSKGGLSSLYVQAESLKKNGGYFEPIDPFQGYPAVLYSQYDTRKETSNAGCGLAVGVSDTLQFTVGIEMSVTPQQSDPCAIAKKVTDMVMTNLKAGS</sequence>
<dbReference type="AlphaFoldDB" id="A0A7W9NIH3"/>
<dbReference type="EMBL" id="JACHIR010000001">
    <property type="protein sequence ID" value="MBB5894592.1"/>
    <property type="molecule type" value="Genomic_DNA"/>
</dbReference>
<organism evidence="2 3">
    <name type="scientific">Kutzneria kofuensis</name>
    <dbReference type="NCBI Taxonomy" id="103725"/>
    <lineage>
        <taxon>Bacteria</taxon>
        <taxon>Bacillati</taxon>
        <taxon>Actinomycetota</taxon>
        <taxon>Actinomycetes</taxon>
        <taxon>Pseudonocardiales</taxon>
        <taxon>Pseudonocardiaceae</taxon>
        <taxon>Kutzneria</taxon>
    </lineage>
</organism>
<protein>
    <recommendedName>
        <fullName evidence="4">DUF3558 domain-containing protein</fullName>
    </recommendedName>
</protein>
<evidence type="ECO:0000313" key="3">
    <source>
        <dbReference type="Proteomes" id="UP000585638"/>
    </source>
</evidence>
<evidence type="ECO:0000256" key="1">
    <source>
        <dbReference type="SAM" id="SignalP"/>
    </source>
</evidence>
<name>A0A7W9NIH3_9PSEU</name>
<feature type="chain" id="PRO_5039586970" description="DUF3558 domain-containing protein" evidence="1">
    <location>
        <begin position="26"/>
        <end position="213"/>
    </location>
</feature>
<keyword evidence="1" id="KW-0732">Signal</keyword>
<dbReference type="Pfam" id="PF12079">
    <property type="entry name" value="DUF3558"/>
    <property type="match status" value="1"/>
</dbReference>
<keyword evidence="3" id="KW-1185">Reference proteome</keyword>
<dbReference type="PROSITE" id="PS51257">
    <property type="entry name" value="PROKAR_LIPOPROTEIN"/>
    <property type="match status" value="1"/>
</dbReference>
<accession>A0A7W9NIH3</accession>
<evidence type="ECO:0008006" key="4">
    <source>
        <dbReference type="Google" id="ProtNLM"/>
    </source>
</evidence>
<dbReference type="RefSeq" id="WP_184866494.1">
    <property type="nucleotide sequence ID" value="NZ_BAAAWY010000059.1"/>
</dbReference>
<evidence type="ECO:0000313" key="2">
    <source>
        <dbReference type="EMBL" id="MBB5894592.1"/>
    </source>
</evidence>
<proteinExistence type="predicted"/>
<reference evidence="2 3" key="1">
    <citation type="submission" date="2020-08" db="EMBL/GenBank/DDBJ databases">
        <title>Sequencing the genomes of 1000 actinobacteria strains.</title>
        <authorList>
            <person name="Klenk H.-P."/>
        </authorList>
    </citation>
    <scope>NUCLEOTIDE SEQUENCE [LARGE SCALE GENOMIC DNA]</scope>
    <source>
        <strain evidence="2 3">DSM 43851</strain>
    </source>
</reference>
<comment type="caution">
    <text evidence="2">The sequence shown here is derived from an EMBL/GenBank/DDBJ whole genome shotgun (WGS) entry which is preliminary data.</text>
</comment>
<feature type="signal peptide" evidence="1">
    <location>
        <begin position="1"/>
        <end position="25"/>
    </location>
</feature>